<dbReference type="HOGENOM" id="CLU_2236516_0_0_1"/>
<reference evidence="1 2" key="2">
    <citation type="journal article" date="2012" name="PLoS Pathog.">
        <title>Diverse lifestyles and strategies of plant pathogenesis encoded in the genomes of eighteen Dothideomycetes fungi.</title>
        <authorList>
            <person name="Ohm R.A."/>
            <person name="Feau N."/>
            <person name="Henrissat B."/>
            <person name="Schoch C.L."/>
            <person name="Horwitz B.A."/>
            <person name="Barry K.W."/>
            <person name="Condon B.J."/>
            <person name="Copeland A.C."/>
            <person name="Dhillon B."/>
            <person name="Glaser F."/>
            <person name="Hesse C.N."/>
            <person name="Kosti I."/>
            <person name="LaButti K."/>
            <person name="Lindquist E.A."/>
            <person name="Lucas S."/>
            <person name="Salamov A.A."/>
            <person name="Bradshaw R.E."/>
            <person name="Ciuffetti L."/>
            <person name="Hamelin R.C."/>
            <person name="Kema G.H.J."/>
            <person name="Lawrence C."/>
            <person name="Scott J.A."/>
            <person name="Spatafora J.W."/>
            <person name="Turgeon B.G."/>
            <person name="de Wit P.J.G.M."/>
            <person name="Zhong S."/>
            <person name="Goodwin S.B."/>
            <person name="Grigoriev I.V."/>
        </authorList>
    </citation>
    <scope>NUCLEOTIDE SEQUENCE [LARGE SCALE GENOMIC DNA]</scope>
    <source>
        <strain evidence="2">NZE10 / CBS 128990</strain>
    </source>
</reference>
<evidence type="ECO:0000313" key="2">
    <source>
        <dbReference type="Proteomes" id="UP000016933"/>
    </source>
</evidence>
<accession>N1PXX0</accession>
<gene>
    <name evidence="1" type="ORF">DOTSEDRAFT_42508</name>
</gene>
<dbReference type="OrthoDB" id="420606at2759"/>
<evidence type="ECO:0000313" key="1">
    <source>
        <dbReference type="EMBL" id="EME48277.1"/>
    </source>
</evidence>
<dbReference type="Gene3D" id="3.50.50.60">
    <property type="entry name" value="FAD/NAD(P)-binding domain"/>
    <property type="match status" value="1"/>
</dbReference>
<dbReference type="Proteomes" id="UP000016933">
    <property type="component" value="Unassembled WGS sequence"/>
</dbReference>
<dbReference type="STRING" id="675120.N1PXX0"/>
<dbReference type="AlphaFoldDB" id="N1PXX0"/>
<proteinExistence type="predicted"/>
<sequence length="105" mass="12144">MEPNAAQGFSMIIEDIGVLDFLLQRDRDPNTNMPAITATWQQIRKPRCERIKAYAKENTAVFLNQPLTHRQRQESTQSSVKSLKDVMPDMDARFTSSRFIDWALD</sequence>
<reference evidence="2" key="1">
    <citation type="journal article" date="2012" name="PLoS Genet.">
        <title>The genomes of the fungal plant pathogens Cladosporium fulvum and Dothistroma septosporum reveal adaptation to different hosts and lifestyles but also signatures of common ancestry.</title>
        <authorList>
            <person name="de Wit P.J.G.M."/>
            <person name="van der Burgt A."/>
            <person name="Oekmen B."/>
            <person name="Stergiopoulos I."/>
            <person name="Abd-Elsalam K.A."/>
            <person name="Aerts A.L."/>
            <person name="Bahkali A.H."/>
            <person name="Beenen H.G."/>
            <person name="Chettri P."/>
            <person name="Cox M.P."/>
            <person name="Datema E."/>
            <person name="de Vries R.P."/>
            <person name="Dhillon B."/>
            <person name="Ganley A.R."/>
            <person name="Griffiths S.A."/>
            <person name="Guo Y."/>
            <person name="Hamelin R.C."/>
            <person name="Henrissat B."/>
            <person name="Kabir M.S."/>
            <person name="Jashni M.K."/>
            <person name="Kema G."/>
            <person name="Klaubauf S."/>
            <person name="Lapidus A."/>
            <person name="Levasseur A."/>
            <person name="Lindquist E."/>
            <person name="Mehrabi R."/>
            <person name="Ohm R.A."/>
            <person name="Owen T.J."/>
            <person name="Salamov A."/>
            <person name="Schwelm A."/>
            <person name="Schijlen E."/>
            <person name="Sun H."/>
            <person name="van den Burg H.A."/>
            <person name="van Ham R.C.H.J."/>
            <person name="Zhang S."/>
            <person name="Goodwin S.B."/>
            <person name="Grigoriev I.V."/>
            <person name="Collemare J."/>
            <person name="Bradshaw R.E."/>
        </authorList>
    </citation>
    <scope>NUCLEOTIDE SEQUENCE [LARGE SCALE GENOMIC DNA]</scope>
    <source>
        <strain evidence="2">NZE10 / CBS 128990</strain>
    </source>
</reference>
<protein>
    <submittedName>
        <fullName evidence="1">Uncharacterized protein</fullName>
    </submittedName>
</protein>
<dbReference type="EMBL" id="KB446536">
    <property type="protein sequence ID" value="EME48277.1"/>
    <property type="molecule type" value="Genomic_DNA"/>
</dbReference>
<name>N1PXX0_DOTSN</name>
<dbReference type="InterPro" id="IPR036188">
    <property type="entry name" value="FAD/NAD-bd_sf"/>
</dbReference>
<keyword evidence="2" id="KW-1185">Reference proteome</keyword>
<organism evidence="1 2">
    <name type="scientific">Dothistroma septosporum (strain NZE10 / CBS 128990)</name>
    <name type="common">Red band needle blight fungus</name>
    <name type="synonym">Mycosphaerella pini</name>
    <dbReference type="NCBI Taxonomy" id="675120"/>
    <lineage>
        <taxon>Eukaryota</taxon>
        <taxon>Fungi</taxon>
        <taxon>Dikarya</taxon>
        <taxon>Ascomycota</taxon>
        <taxon>Pezizomycotina</taxon>
        <taxon>Dothideomycetes</taxon>
        <taxon>Dothideomycetidae</taxon>
        <taxon>Mycosphaerellales</taxon>
        <taxon>Mycosphaerellaceae</taxon>
        <taxon>Dothistroma</taxon>
    </lineage>
</organism>